<dbReference type="EMBL" id="FOCV01000052">
    <property type="protein sequence ID" value="SEP21863.1"/>
    <property type="molecule type" value="Genomic_DNA"/>
</dbReference>
<keyword evidence="5" id="KW-1185">Reference proteome</keyword>
<accession>A0A1H8W2W3</accession>
<gene>
    <name evidence="2" type="ORF">RTCCBAU85039_6283</name>
    <name evidence="3" type="ORF">SAMN05216228_10525</name>
</gene>
<protein>
    <submittedName>
        <fullName evidence="2">Transposase</fullName>
    </submittedName>
</protein>
<evidence type="ECO:0000313" key="3">
    <source>
        <dbReference type="EMBL" id="SEP21863.1"/>
    </source>
</evidence>
<reference evidence="4" key="3">
    <citation type="submission" date="2016-10" db="EMBL/GenBank/DDBJ databases">
        <authorList>
            <person name="Wibberg D."/>
        </authorList>
    </citation>
    <scope>NUCLEOTIDE SEQUENCE [LARGE SCALE GENOMIC DNA]</scope>
</reference>
<dbReference type="RefSeq" id="WP_244551826.1">
    <property type="nucleotide sequence ID" value="NZ_FOCV01000052.1"/>
</dbReference>
<dbReference type="STRING" id="501024.RTCCBAU85039_6283"/>
<evidence type="ECO:0000313" key="2">
    <source>
        <dbReference type="EMBL" id="SEI19952.1"/>
    </source>
</evidence>
<dbReference type="AlphaFoldDB" id="A0A1H8W2W3"/>
<evidence type="ECO:0000256" key="1">
    <source>
        <dbReference type="SAM" id="MobiDB-lite"/>
    </source>
</evidence>
<evidence type="ECO:0000313" key="5">
    <source>
        <dbReference type="Proteomes" id="UP000198939"/>
    </source>
</evidence>
<dbReference type="Proteomes" id="UP000198939">
    <property type="component" value="Unassembled WGS sequence"/>
</dbReference>
<dbReference type="EMBL" id="FNXB01000062">
    <property type="protein sequence ID" value="SEI19952.1"/>
    <property type="molecule type" value="Genomic_DNA"/>
</dbReference>
<name>A0A1H8W2W3_9HYPH</name>
<feature type="compositionally biased region" description="Basic residues" evidence="1">
    <location>
        <begin position="350"/>
        <end position="368"/>
    </location>
</feature>
<dbReference type="Proteomes" id="UP000183063">
    <property type="component" value="Unassembled WGS sequence"/>
</dbReference>
<organism evidence="2 4">
    <name type="scientific">Rhizobium tibeticum</name>
    <dbReference type="NCBI Taxonomy" id="501024"/>
    <lineage>
        <taxon>Bacteria</taxon>
        <taxon>Pseudomonadati</taxon>
        <taxon>Pseudomonadota</taxon>
        <taxon>Alphaproteobacteria</taxon>
        <taxon>Hyphomicrobiales</taxon>
        <taxon>Rhizobiaceae</taxon>
        <taxon>Rhizobium/Agrobacterium group</taxon>
        <taxon>Rhizobium</taxon>
    </lineage>
</organism>
<proteinExistence type="predicted"/>
<dbReference type="InterPro" id="IPR058292">
    <property type="entry name" value="DUF7986"/>
</dbReference>
<reference evidence="2" key="1">
    <citation type="submission" date="2016-10" db="EMBL/GenBank/DDBJ databases">
        <authorList>
            <person name="de Groot N.N."/>
        </authorList>
    </citation>
    <scope>NUCLEOTIDE SEQUENCE [LARGE SCALE GENOMIC DNA]</scope>
    <source>
        <strain evidence="2">CCBAU85039</strain>
    </source>
</reference>
<feature type="region of interest" description="Disordered" evidence="1">
    <location>
        <begin position="330"/>
        <end position="403"/>
    </location>
</feature>
<evidence type="ECO:0000313" key="4">
    <source>
        <dbReference type="Proteomes" id="UP000183063"/>
    </source>
</evidence>
<sequence length="524" mass="58674">MERIDQSRALRASEDRSRWRTLSAGPATCRAEIYSGLALVDLVPEWRFISAIAQDSVFEPDGKTFVDIYLKSRGFKETARSKANLKAISTSAISLYEVSEVVPGKSFLARDLLRGGDPVEVTEGTATRTLRQWEKIAARIVHVGGTNVITGGVLPYSMEASEALLEGLKEFSGKKKRSRKKLILDDDTLRLAAPLFTHAWLFDTLPKVLGDSQPLVCNSDGDDIVFHEVRFPIEVDITGKVIADRFAGRDDLRQENPQFWNWLGRPPAKGTARPGHPDALVAGVTMEDGTPVLGNLEIKGRFLVLMVNSAERAQRGAELVQNILGKMVRAPHHNPDHRTAESRASGQKAIGRRYPARSRNSARPRHARQAISRYPGRAGRHARRYLATRSSPHQNRPAKSRRMAQISRNAVIVRTKPARPHGHLRLLMGLERTPRRRSQTITPCDRFLHVSCANPMIAQGLPISKINPRLVRRFAEATGRLAKTDRVDAELLARYGLLLDPRLLRKNTHVLNDLKELHVARWRC</sequence>
<reference evidence="3 5" key="2">
    <citation type="submission" date="2016-10" db="EMBL/GenBank/DDBJ databases">
        <authorList>
            <person name="Varghese N."/>
            <person name="Submissions S."/>
        </authorList>
    </citation>
    <scope>NUCLEOTIDE SEQUENCE [LARGE SCALE GENOMIC DNA]</scope>
    <source>
        <strain evidence="3 5">CGMCC 1.7071</strain>
    </source>
</reference>
<dbReference type="Pfam" id="PF25948">
    <property type="entry name" value="DUF7986"/>
    <property type="match status" value="1"/>
</dbReference>